<proteinExistence type="predicted"/>
<evidence type="ECO:0000313" key="2">
    <source>
        <dbReference type="EMBL" id="OHA60485.1"/>
    </source>
</evidence>
<dbReference type="Proteomes" id="UP000177140">
    <property type="component" value="Unassembled WGS sequence"/>
</dbReference>
<feature type="compositionally biased region" description="Acidic residues" evidence="1">
    <location>
        <begin position="70"/>
        <end position="84"/>
    </location>
</feature>
<organism evidence="2 3">
    <name type="scientific">Candidatus Vogelbacteria bacterium RIFOXYD2_FULL_44_9</name>
    <dbReference type="NCBI Taxonomy" id="1802441"/>
    <lineage>
        <taxon>Bacteria</taxon>
        <taxon>Candidatus Vogeliibacteriota</taxon>
    </lineage>
</organism>
<feature type="compositionally biased region" description="Acidic residues" evidence="1">
    <location>
        <begin position="92"/>
        <end position="108"/>
    </location>
</feature>
<gene>
    <name evidence="2" type="ORF">A2556_01670</name>
</gene>
<reference evidence="2 3" key="1">
    <citation type="journal article" date="2016" name="Nat. Commun.">
        <title>Thousands of microbial genomes shed light on interconnected biogeochemical processes in an aquifer system.</title>
        <authorList>
            <person name="Anantharaman K."/>
            <person name="Brown C.T."/>
            <person name="Hug L.A."/>
            <person name="Sharon I."/>
            <person name="Castelle C.J."/>
            <person name="Probst A.J."/>
            <person name="Thomas B.C."/>
            <person name="Singh A."/>
            <person name="Wilkins M.J."/>
            <person name="Karaoz U."/>
            <person name="Brodie E.L."/>
            <person name="Williams K.H."/>
            <person name="Hubbard S.S."/>
            <person name="Banfield J.F."/>
        </authorList>
    </citation>
    <scope>NUCLEOTIDE SEQUENCE [LARGE SCALE GENOMIC DNA]</scope>
</reference>
<evidence type="ECO:0000256" key="1">
    <source>
        <dbReference type="SAM" id="MobiDB-lite"/>
    </source>
</evidence>
<accession>A0A1G2QIR2</accession>
<feature type="region of interest" description="Disordered" evidence="1">
    <location>
        <begin position="69"/>
        <end position="108"/>
    </location>
</feature>
<sequence length="108" mass="12595">MRRYPQARLVELAKKLHYVKKSKSHYFFGAVIFNKRLGRKQKHNLIFIKMDDDQLQMNDGVIDPSIIEDTLPEAETEDTEDGLGDDPLGLKDDDDDIPDWEKEGEEQF</sequence>
<name>A0A1G2QIR2_9BACT</name>
<dbReference type="AlphaFoldDB" id="A0A1G2QIR2"/>
<evidence type="ECO:0000313" key="3">
    <source>
        <dbReference type="Proteomes" id="UP000177140"/>
    </source>
</evidence>
<protein>
    <submittedName>
        <fullName evidence="2">Uncharacterized protein</fullName>
    </submittedName>
</protein>
<dbReference type="EMBL" id="MHTM01000049">
    <property type="protein sequence ID" value="OHA60485.1"/>
    <property type="molecule type" value="Genomic_DNA"/>
</dbReference>
<comment type="caution">
    <text evidence="2">The sequence shown here is derived from an EMBL/GenBank/DDBJ whole genome shotgun (WGS) entry which is preliminary data.</text>
</comment>